<dbReference type="InterPro" id="IPR001190">
    <property type="entry name" value="SRCR"/>
</dbReference>
<reference evidence="2" key="2">
    <citation type="submission" date="2020-09" db="EMBL/GenBank/DDBJ databases">
        <authorList>
            <person name="Sun Q."/>
            <person name="Zhou Y."/>
        </authorList>
    </citation>
    <scope>NUCLEOTIDE SEQUENCE</scope>
    <source>
        <strain evidence="2">CGMCC 4.7430</strain>
    </source>
</reference>
<dbReference type="PROSITE" id="PS50287">
    <property type="entry name" value="SRCR_2"/>
    <property type="match status" value="1"/>
</dbReference>
<keyword evidence="3" id="KW-1185">Reference proteome</keyword>
<evidence type="ECO:0000313" key="3">
    <source>
        <dbReference type="Proteomes" id="UP000660745"/>
    </source>
</evidence>
<sequence length="77" mass="8320">MVGAGTVSTGCTGQVTLKLQRKRWYGWETVGNDTWNPKYSKSAAVYKGCAGSNYTWRVWMYSDSAGGATAGNVKISC</sequence>
<dbReference type="AlphaFoldDB" id="A0A918AJ15"/>
<comment type="caution">
    <text evidence="2">The sequence shown here is derived from an EMBL/GenBank/DDBJ whole genome shotgun (WGS) entry which is preliminary data.</text>
</comment>
<dbReference type="RefSeq" id="WP_189145075.1">
    <property type="nucleotide sequence ID" value="NZ_BMNK01000032.1"/>
</dbReference>
<dbReference type="Proteomes" id="UP000660745">
    <property type="component" value="Unassembled WGS sequence"/>
</dbReference>
<protein>
    <recommendedName>
        <fullName evidence="1">SRCR domain-containing protein</fullName>
    </recommendedName>
</protein>
<gene>
    <name evidence="2" type="ORF">GCM10012278_91550</name>
</gene>
<feature type="domain" description="SRCR" evidence="1">
    <location>
        <begin position="1"/>
        <end position="77"/>
    </location>
</feature>
<accession>A0A918AJ15</accession>
<reference evidence="2" key="1">
    <citation type="journal article" date="2014" name="Int. J. Syst. Evol. Microbiol.">
        <title>Complete genome sequence of Corynebacterium casei LMG S-19264T (=DSM 44701T), isolated from a smear-ripened cheese.</title>
        <authorList>
            <consortium name="US DOE Joint Genome Institute (JGI-PGF)"/>
            <person name="Walter F."/>
            <person name="Albersmeier A."/>
            <person name="Kalinowski J."/>
            <person name="Ruckert C."/>
        </authorList>
    </citation>
    <scope>NUCLEOTIDE SEQUENCE</scope>
    <source>
        <strain evidence="2">CGMCC 4.7430</strain>
    </source>
</reference>
<dbReference type="GO" id="GO:0016020">
    <property type="term" value="C:membrane"/>
    <property type="evidence" value="ECO:0007669"/>
    <property type="project" value="InterPro"/>
</dbReference>
<name>A0A918AJ15_9ACTN</name>
<evidence type="ECO:0000259" key="1">
    <source>
        <dbReference type="PROSITE" id="PS50287"/>
    </source>
</evidence>
<dbReference type="EMBL" id="BMNK01000032">
    <property type="protein sequence ID" value="GGP18660.1"/>
    <property type="molecule type" value="Genomic_DNA"/>
</dbReference>
<evidence type="ECO:0000313" key="2">
    <source>
        <dbReference type="EMBL" id="GGP18660.1"/>
    </source>
</evidence>
<proteinExistence type="predicted"/>
<organism evidence="2 3">
    <name type="scientific">Nonomuraea glycinis</name>
    <dbReference type="NCBI Taxonomy" id="2047744"/>
    <lineage>
        <taxon>Bacteria</taxon>
        <taxon>Bacillati</taxon>
        <taxon>Actinomycetota</taxon>
        <taxon>Actinomycetes</taxon>
        <taxon>Streptosporangiales</taxon>
        <taxon>Streptosporangiaceae</taxon>
        <taxon>Nonomuraea</taxon>
    </lineage>
</organism>